<dbReference type="Proteomes" id="UP000091918">
    <property type="component" value="Unassembled WGS sequence"/>
</dbReference>
<proteinExistence type="predicted"/>
<keyword evidence="3" id="KW-1185">Reference proteome</keyword>
<gene>
    <name evidence="2" type="ORF">ACJ72_01211</name>
</gene>
<dbReference type="PANTHER" id="PTHR21310:SF58">
    <property type="entry name" value="AMINOGLYCOSIDE PHOSPHOTRANSFERASE DOMAIN-CONTAINING PROTEIN"/>
    <property type="match status" value="1"/>
</dbReference>
<dbReference type="Pfam" id="PF01636">
    <property type="entry name" value="APH"/>
    <property type="match status" value="1"/>
</dbReference>
<comment type="caution">
    <text evidence="2">The sequence shown here is derived from an EMBL/GenBank/DDBJ whole genome shotgun (WGS) entry which is preliminary data.</text>
</comment>
<dbReference type="EMBL" id="LGUA01000077">
    <property type="protein sequence ID" value="OAX84433.1"/>
    <property type="molecule type" value="Genomic_DNA"/>
</dbReference>
<feature type="domain" description="Aminoglycoside phosphotransferase" evidence="1">
    <location>
        <begin position="334"/>
        <end position="541"/>
    </location>
</feature>
<sequence length="557" mass="63300">MVLGIAAFQGAFITAQDAIYATNLTVFEHLSLFTFLLHSRIPAATGQYVHDRISQNPEYTAEEVLRSIRADLNTLVLKCGRDDPVPAEVQTALHERDGYRCCITGSQDGVKPTYIFAPSILHDPDFGEGTRLRLLLEAILTKDGVERLFTLLGSSKTEDQLRNLWLMGPSIRKAFRHGHIYLVKSPYLEGTNGIASNLGEDGGWRVELQTPGEISLELLDGHSSFYKIPSTADPKSHPLPADFLLKAHYRIFINLHMYLVELGLKKGWQPTEQGWTIGRVGRFVLRNFLSILPNSFRIALYNFIDQQIDYRDPTQTGSPVKFLPLGLCLKRGRANTENEANALRLIENHCSINAPKLVDHVIIDEFSGFVLMTQIDGYPLNQVMYRITYEEREQIGKDLAKWIHEFRQIPNKSKYLIAGASGGPICDHMYEGRTPGPFNSTTEFTDDITQFVFNLEQHKSQQPIAKLYEKDDDVCFTHSDLHLSNIIVRDGRLFGLIDWENAGFKPEYWEFVRALWPYGGDKRNTAIYWTAFGDKYEDEWEAEAFILNNSPFIVGGR</sequence>
<organism evidence="2 3">
    <name type="scientific">Emergomyces africanus</name>
    <dbReference type="NCBI Taxonomy" id="1955775"/>
    <lineage>
        <taxon>Eukaryota</taxon>
        <taxon>Fungi</taxon>
        <taxon>Dikarya</taxon>
        <taxon>Ascomycota</taxon>
        <taxon>Pezizomycotina</taxon>
        <taxon>Eurotiomycetes</taxon>
        <taxon>Eurotiomycetidae</taxon>
        <taxon>Onygenales</taxon>
        <taxon>Ajellomycetaceae</taxon>
        <taxon>Emergomyces</taxon>
    </lineage>
</organism>
<dbReference type="Gene3D" id="3.90.1200.10">
    <property type="match status" value="1"/>
</dbReference>
<accession>A0A1B7P612</accession>
<evidence type="ECO:0000313" key="3">
    <source>
        <dbReference type="Proteomes" id="UP000091918"/>
    </source>
</evidence>
<dbReference type="InterPro" id="IPR002575">
    <property type="entry name" value="Aminoglycoside_PTrfase"/>
</dbReference>
<dbReference type="PANTHER" id="PTHR21310">
    <property type="entry name" value="AMINOGLYCOSIDE PHOSPHOTRANSFERASE-RELATED-RELATED"/>
    <property type="match status" value="1"/>
</dbReference>
<dbReference type="AlphaFoldDB" id="A0A1B7P612"/>
<dbReference type="STRING" id="1658172.A0A1B7P612"/>
<protein>
    <recommendedName>
        <fullName evidence="1">Aminoglycoside phosphotransferase domain-containing protein</fullName>
    </recommendedName>
</protein>
<dbReference type="OrthoDB" id="2906425at2759"/>
<evidence type="ECO:0000313" key="2">
    <source>
        <dbReference type="EMBL" id="OAX84433.1"/>
    </source>
</evidence>
<evidence type="ECO:0000259" key="1">
    <source>
        <dbReference type="Pfam" id="PF01636"/>
    </source>
</evidence>
<dbReference type="InterPro" id="IPR011009">
    <property type="entry name" value="Kinase-like_dom_sf"/>
</dbReference>
<dbReference type="CDD" id="cd05120">
    <property type="entry name" value="APH_ChoK_like"/>
    <property type="match status" value="1"/>
</dbReference>
<reference evidence="2 3" key="1">
    <citation type="submission" date="2015-07" db="EMBL/GenBank/DDBJ databases">
        <title>Emmonsia species relationships and genome sequence.</title>
        <authorList>
            <person name="Cuomo C.A."/>
            <person name="Schwartz I.S."/>
            <person name="Kenyon C."/>
            <person name="de Hoog G.S."/>
            <person name="Govender N.P."/>
            <person name="Botha A."/>
            <person name="Moreno L."/>
            <person name="de Vries M."/>
            <person name="Munoz J.F."/>
            <person name="Stielow J.B."/>
        </authorList>
    </citation>
    <scope>NUCLEOTIDE SEQUENCE [LARGE SCALE GENOMIC DNA]</scope>
    <source>
        <strain evidence="2 3">CBS 136260</strain>
    </source>
</reference>
<dbReference type="SUPFAM" id="SSF56112">
    <property type="entry name" value="Protein kinase-like (PK-like)"/>
    <property type="match status" value="1"/>
</dbReference>
<name>A0A1B7P612_9EURO</name>
<dbReference type="InterPro" id="IPR051678">
    <property type="entry name" value="AGP_Transferase"/>
</dbReference>